<sequence length="223" mass="23319">MPFRDRRAAGRRLAVRLTDFRDAEAVVLGVPRGGVPVAYEVARALNAPLTVAMVRKLRVPYRPELAFGAIGEGGVGVIDDKILARAFVSESGRAEVESEQRAELARSAIRYRGGSSALALHGRTAVIVDDGIASGVTARAAVAVVRAAGAERIALAAPVGAASAIRTLSGKVDQVVCLEGAEVVTAISRWYGDYAPVDDAQVCDLLDGAAAELRQRSGESGQR</sequence>
<dbReference type="Pfam" id="PF00156">
    <property type="entry name" value="Pribosyltran"/>
    <property type="match status" value="1"/>
</dbReference>
<dbReference type="InterPro" id="IPR029057">
    <property type="entry name" value="PRTase-like"/>
</dbReference>
<dbReference type="Gene3D" id="3.40.50.2020">
    <property type="match status" value="1"/>
</dbReference>
<dbReference type="Proteomes" id="UP000219565">
    <property type="component" value="Unassembled WGS sequence"/>
</dbReference>
<keyword evidence="2" id="KW-0328">Glycosyltransferase</keyword>
<dbReference type="OrthoDB" id="9810066at2"/>
<evidence type="ECO:0000259" key="1">
    <source>
        <dbReference type="Pfam" id="PF00156"/>
    </source>
</evidence>
<gene>
    <name evidence="2" type="ORF">SAMN04244553_3200</name>
</gene>
<dbReference type="SUPFAM" id="SSF53271">
    <property type="entry name" value="PRTase-like"/>
    <property type="match status" value="1"/>
</dbReference>
<dbReference type="Gene3D" id="3.30.1310.20">
    <property type="entry name" value="PRTase-like"/>
    <property type="match status" value="1"/>
</dbReference>
<keyword evidence="3" id="KW-1185">Reference proteome</keyword>
<accession>A0A285L9H1</accession>
<dbReference type="GO" id="GO:0016757">
    <property type="term" value="F:glycosyltransferase activity"/>
    <property type="evidence" value="ECO:0007669"/>
    <property type="project" value="UniProtKB-KW"/>
</dbReference>
<dbReference type="RefSeq" id="WP_097245568.1">
    <property type="nucleotide sequence ID" value="NZ_OBEG01000003.1"/>
</dbReference>
<evidence type="ECO:0000313" key="3">
    <source>
        <dbReference type="Proteomes" id="UP000219565"/>
    </source>
</evidence>
<organism evidence="2 3">
    <name type="scientific">Nocardia amikacinitolerans</name>
    <dbReference type="NCBI Taxonomy" id="756689"/>
    <lineage>
        <taxon>Bacteria</taxon>
        <taxon>Bacillati</taxon>
        <taxon>Actinomycetota</taxon>
        <taxon>Actinomycetes</taxon>
        <taxon>Mycobacteriales</taxon>
        <taxon>Nocardiaceae</taxon>
        <taxon>Nocardia</taxon>
    </lineage>
</organism>
<dbReference type="CDD" id="cd06223">
    <property type="entry name" value="PRTases_typeI"/>
    <property type="match status" value="1"/>
</dbReference>
<proteinExistence type="predicted"/>
<protein>
    <submittedName>
        <fullName evidence="2">Predicted phosphoribosyltransferase</fullName>
    </submittedName>
</protein>
<feature type="domain" description="Phosphoribosyltransferase" evidence="1">
    <location>
        <begin position="98"/>
        <end position="178"/>
    </location>
</feature>
<dbReference type="EMBL" id="OBEG01000003">
    <property type="protein sequence ID" value="SNY81598.1"/>
    <property type="molecule type" value="Genomic_DNA"/>
</dbReference>
<evidence type="ECO:0000313" key="2">
    <source>
        <dbReference type="EMBL" id="SNY81598.1"/>
    </source>
</evidence>
<keyword evidence="2" id="KW-0808">Transferase</keyword>
<dbReference type="InterPro" id="IPR000836">
    <property type="entry name" value="PRTase_dom"/>
</dbReference>
<reference evidence="2 3" key="1">
    <citation type="submission" date="2017-09" db="EMBL/GenBank/DDBJ databases">
        <authorList>
            <person name="Ehlers B."/>
            <person name="Leendertz F.H."/>
        </authorList>
    </citation>
    <scope>NUCLEOTIDE SEQUENCE [LARGE SCALE GENOMIC DNA]</scope>
    <source>
        <strain evidence="2 3">DSM 45537</strain>
    </source>
</reference>
<name>A0A285L9H1_9NOCA</name>
<dbReference type="STRING" id="1379680.GCA_001612615_05583"/>
<dbReference type="AlphaFoldDB" id="A0A285L9H1"/>